<feature type="repeat" description="PPR" evidence="2">
    <location>
        <begin position="143"/>
        <end position="177"/>
    </location>
</feature>
<dbReference type="PROSITE" id="PS51375">
    <property type="entry name" value="PPR"/>
    <property type="match status" value="3"/>
</dbReference>
<protein>
    <recommendedName>
        <fullName evidence="5">Pentatricopeptide repeat-containing protein, chloroplastic</fullName>
    </recommendedName>
</protein>
<comment type="caution">
    <text evidence="3">The sequence shown here is derived from an EMBL/GenBank/DDBJ whole genome shotgun (WGS) entry which is preliminary data.</text>
</comment>
<accession>A0A813L4R8</accession>
<dbReference type="InterPro" id="IPR002885">
    <property type="entry name" value="PPR_rpt"/>
</dbReference>
<dbReference type="Proteomes" id="UP000626109">
    <property type="component" value="Unassembled WGS sequence"/>
</dbReference>
<dbReference type="PANTHER" id="PTHR47447:SF17">
    <property type="entry name" value="OS12G0638900 PROTEIN"/>
    <property type="match status" value="1"/>
</dbReference>
<feature type="repeat" description="PPR" evidence="2">
    <location>
        <begin position="248"/>
        <end position="282"/>
    </location>
</feature>
<evidence type="ECO:0000256" key="1">
    <source>
        <dbReference type="ARBA" id="ARBA00022737"/>
    </source>
</evidence>
<dbReference type="EMBL" id="CAJNNW010034056">
    <property type="protein sequence ID" value="CAE8721444.1"/>
    <property type="molecule type" value="Genomic_DNA"/>
</dbReference>
<dbReference type="Pfam" id="PF13812">
    <property type="entry name" value="PPR_3"/>
    <property type="match status" value="1"/>
</dbReference>
<evidence type="ECO:0000313" key="4">
    <source>
        <dbReference type="Proteomes" id="UP000626109"/>
    </source>
</evidence>
<dbReference type="AlphaFoldDB" id="A0A813L4R8"/>
<gene>
    <name evidence="3" type="ORF">PGLA2088_LOCUS41932</name>
</gene>
<feature type="repeat" description="PPR" evidence="2">
    <location>
        <begin position="178"/>
        <end position="212"/>
    </location>
</feature>
<sequence length="302" mass="32487">MWSQVGAFFAVRRADPGIPSSFCRGPRTGCQQCSARAGNLRQAVRTGHVGVGSNLGFRSSSSDHQASFVSSQPLQCSELDALLSLGLTPTEAEVSSVLQADLGRWRKNPRLATVVLGGLARKRLPDVSVHVLIVMQASRVEVNVYHCSAAISACEKCGQWQMGLNLLNLMPEMRVVPNEITYNAAMSAFEKGGQWQLALNLLSLMPEAIMLPGQISYNAAISACDKGGQWQLALNLLSMMPGARVVLDEITYNTAISACGNCGLWQPALKLMSLMPEARVMPDQITYSTAISACSKGGQWLV</sequence>
<evidence type="ECO:0000313" key="3">
    <source>
        <dbReference type="EMBL" id="CAE8721444.1"/>
    </source>
</evidence>
<proteinExistence type="predicted"/>
<dbReference type="Gene3D" id="1.25.40.10">
    <property type="entry name" value="Tetratricopeptide repeat domain"/>
    <property type="match status" value="2"/>
</dbReference>
<reference evidence="3" key="1">
    <citation type="submission" date="2021-02" db="EMBL/GenBank/DDBJ databases">
        <authorList>
            <person name="Dougan E. K."/>
            <person name="Rhodes N."/>
            <person name="Thang M."/>
            <person name="Chan C."/>
        </authorList>
    </citation>
    <scope>NUCLEOTIDE SEQUENCE</scope>
</reference>
<dbReference type="NCBIfam" id="TIGR00756">
    <property type="entry name" value="PPR"/>
    <property type="match status" value="1"/>
</dbReference>
<keyword evidence="1" id="KW-0677">Repeat</keyword>
<dbReference type="PANTHER" id="PTHR47447">
    <property type="entry name" value="OS03G0856100 PROTEIN"/>
    <property type="match status" value="1"/>
</dbReference>
<dbReference type="InterPro" id="IPR011990">
    <property type="entry name" value="TPR-like_helical_dom_sf"/>
</dbReference>
<name>A0A813L4R8_POLGL</name>
<evidence type="ECO:0000256" key="2">
    <source>
        <dbReference type="PROSITE-ProRule" id="PRU00708"/>
    </source>
</evidence>
<feature type="non-terminal residue" evidence="3">
    <location>
        <position position="1"/>
    </location>
</feature>
<evidence type="ECO:0008006" key="5">
    <source>
        <dbReference type="Google" id="ProtNLM"/>
    </source>
</evidence>
<dbReference type="Pfam" id="PF01535">
    <property type="entry name" value="PPR"/>
    <property type="match status" value="1"/>
</dbReference>
<organism evidence="3 4">
    <name type="scientific">Polarella glacialis</name>
    <name type="common">Dinoflagellate</name>
    <dbReference type="NCBI Taxonomy" id="89957"/>
    <lineage>
        <taxon>Eukaryota</taxon>
        <taxon>Sar</taxon>
        <taxon>Alveolata</taxon>
        <taxon>Dinophyceae</taxon>
        <taxon>Suessiales</taxon>
        <taxon>Suessiaceae</taxon>
        <taxon>Polarella</taxon>
    </lineage>
</organism>
<dbReference type="Pfam" id="PF13041">
    <property type="entry name" value="PPR_2"/>
    <property type="match status" value="1"/>
</dbReference>